<dbReference type="Proteomes" id="UP000000607">
    <property type="component" value="Chromosome"/>
</dbReference>
<name>Q65QD1_MANSM</name>
<gene>
    <name evidence="1" type="primary">ilvH</name>
    <name evidence="1" type="ordered locus">MS2222</name>
</gene>
<dbReference type="KEGG" id="msu:MS2222"/>
<evidence type="ECO:0000313" key="2">
    <source>
        <dbReference type="Proteomes" id="UP000000607"/>
    </source>
</evidence>
<dbReference type="HOGENOM" id="CLU_183627_0_0_6"/>
<dbReference type="AlphaFoldDB" id="Q65QD1"/>
<evidence type="ECO:0000313" key="1">
    <source>
        <dbReference type="EMBL" id="AAU38829.1"/>
    </source>
</evidence>
<proteinExistence type="predicted"/>
<dbReference type="InterPro" id="IPR045865">
    <property type="entry name" value="ACT-like_dom_sf"/>
</dbReference>
<dbReference type="Pfam" id="PF13710">
    <property type="entry name" value="ACT_5"/>
    <property type="match status" value="1"/>
</dbReference>
<sequence>MDSSWRKSMTNELTIVAHHRPEILERILRVVRHRGFTVIKLKMNLENGKIWLDFVVEGERDICLLVHQLVKLEDIIDITTDEECECDE</sequence>
<organism evidence="1 2">
    <name type="scientific">Mannheimia succiniciproducens (strain KCTC 0769BP / MBEL55E)</name>
    <dbReference type="NCBI Taxonomy" id="221988"/>
    <lineage>
        <taxon>Bacteria</taxon>
        <taxon>Pseudomonadati</taxon>
        <taxon>Pseudomonadota</taxon>
        <taxon>Gammaproteobacteria</taxon>
        <taxon>Pasteurellales</taxon>
        <taxon>Pasteurellaceae</taxon>
        <taxon>Basfia</taxon>
    </lineage>
</organism>
<accession>Q65QD1</accession>
<dbReference type="SUPFAM" id="SSF55021">
    <property type="entry name" value="ACT-like"/>
    <property type="match status" value="1"/>
</dbReference>
<protein>
    <submittedName>
        <fullName evidence="1">IlvH protein</fullName>
    </submittedName>
</protein>
<dbReference type="NCBIfam" id="NF008362">
    <property type="entry name" value="PRK11152.1"/>
    <property type="match status" value="1"/>
</dbReference>
<reference evidence="1 2" key="1">
    <citation type="journal article" date="2004" name="Nat. Biotechnol.">
        <title>The genome sequence of the capnophilic rumen bacterium Mannheimia succiniciproducens.</title>
        <authorList>
            <person name="Hong S.H."/>
            <person name="Kim J.S."/>
            <person name="Lee S.Y."/>
            <person name="In Y.H."/>
            <person name="Choi S.S."/>
            <person name="Rih J.-K."/>
            <person name="Kim C.H."/>
            <person name="Jeong H."/>
            <person name="Hur C.G."/>
            <person name="Kim J.J."/>
        </authorList>
    </citation>
    <scope>NUCLEOTIDE SEQUENCE [LARGE SCALE GENOMIC DNA]</scope>
    <source>
        <strain evidence="2">KCTC 0769BP / MBEL55E</strain>
    </source>
</reference>
<dbReference type="EMBL" id="AE016827">
    <property type="protein sequence ID" value="AAU38829.1"/>
    <property type="molecule type" value="Genomic_DNA"/>
</dbReference>
<dbReference type="eggNOG" id="COG3978">
    <property type="taxonomic scope" value="Bacteria"/>
</dbReference>
<dbReference type="STRING" id="221988.MS2222"/>
<dbReference type="Gene3D" id="3.30.70.260">
    <property type="match status" value="1"/>
</dbReference>
<keyword evidence="2" id="KW-1185">Reference proteome</keyword>